<organism evidence="9 10">
    <name type="scientific">Aquimarina hainanensis</name>
    <dbReference type="NCBI Taxonomy" id="1578017"/>
    <lineage>
        <taxon>Bacteria</taxon>
        <taxon>Pseudomonadati</taxon>
        <taxon>Bacteroidota</taxon>
        <taxon>Flavobacteriia</taxon>
        <taxon>Flavobacteriales</taxon>
        <taxon>Flavobacteriaceae</taxon>
        <taxon>Aquimarina</taxon>
    </lineage>
</organism>
<feature type="domain" description="MacB-like periplasmic core" evidence="8">
    <location>
        <begin position="435"/>
        <end position="644"/>
    </location>
</feature>
<dbReference type="InterPro" id="IPR003838">
    <property type="entry name" value="ABC3_permease_C"/>
</dbReference>
<dbReference type="InterPro" id="IPR025857">
    <property type="entry name" value="MacB_PCD"/>
</dbReference>
<gene>
    <name evidence="9" type="ORF">ACFSTE_18760</name>
</gene>
<evidence type="ECO:0000256" key="6">
    <source>
        <dbReference type="SAM" id="Phobius"/>
    </source>
</evidence>
<dbReference type="RefSeq" id="WP_378255058.1">
    <property type="nucleotide sequence ID" value="NZ_JBHSJV010000001.1"/>
</dbReference>
<feature type="domain" description="MacB-like periplasmic core" evidence="8">
    <location>
        <begin position="21"/>
        <end position="229"/>
    </location>
</feature>
<protein>
    <submittedName>
        <fullName evidence="9">ABC transporter permease</fullName>
    </submittedName>
</protein>
<evidence type="ECO:0000313" key="10">
    <source>
        <dbReference type="Proteomes" id="UP001597459"/>
    </source>
</evidence>
<dbReference type="PANTHER" id="PTHR30572">
    <property type="entry name" value="MEMBRANE COMPONENT OF TRANSPORTER-RELATED"/>
    <property type="match status" value="1"/>
</dbReference>
<evidence type="ECO:0000256" key="1">
    <source>
        <dbReference type="ARBA" id="ARBA00004651"/>
    </source>
</evidence>
<feature type="transmembrane region" description="Helical" evidence="6">
    <location>
        <begin position="20"/>
        <end position="41"/>
    </location>
</feature>
<proteinExistence type="predicted"/>
<keyword evidence="10" id="KW-1185">Reference proteome</keyword>
<feature type="transmembrane region" description="Helical" evidence="6">
    <location>
        <begin position="339"/>
        <end position="361"/>
    </location>
</feature>
<feature type="transmembrane region" description="Helical" evidence="6">
    <location>
        <begin position="376"/>
        <end position="400"/>
    </location>
</feature>
<evidence type="ECO:0000259" key="8">
    <source>
        <dbReference type="Pfam" id="PF12704"/>
    </source>
</evidence>
<dbReference type="Pfam" id="PF02687">
    <property type="entry name" value="FtsX"/>
    <property type="match status" value="1"/>
</dbReference>
<feature type="domain" description="ABC3 transporter permease C-terminal" evidence="7">
    <location>
        <begin position="291"/>
        <end position="399"/>
    </location>
</feature>
<sequence length="664" mass="76301">MFQTWFKIFFRNQKKNWLNIVINVSGLTLGLAGLLIVLVYFHDEQSYNRWNSNKEVVYRISNKSKRNGIWHVGTVAQTKLYKEKIPEVTATIMSDHLYRGEVITYNHTNFFSEKVLESQGQFFDFFPFIEEKGSFEQFKKNDQQVALSTQFAKRIFGNNNPVNKRIRIKDEEYTIACVYAIPGNSHYQPEIIYQYDSDIEPTWSNFRYEIFFKVNEGAKIETVVEKMNRINIDEYHDKHKGNLTIEEFGEKFGFMTVIPEKLADIRLHPVSKSGGPEGRGNYQLLLILLGLSILLIIISCINFINLSTASVSQRAKEVGVKKTLGLSKKQLIMQYVSEIVFQGMLALIFALIIVELILPYFNDFIGKELTIHNPSILLKIVITAIVISVIVGIIPAIYWSNFKTVQVLKGNFSRSKKGIHIRNGMLGFQFLISGFFLIGVLVIYHQINYMISKDVGFDKEQIIVVTMYDVGEDYKKYQLTRKELTKHPNITAITSSMFVPGEGFVNGTNLNDGKDISFSAATNPIDFNYINFSGIKIVKGRDLSEKFSSDTINNILINETAAKRLDIYNDPIGKKLGSGWIEDDEPRLVVVGMIEDYHFDGFDSKIAPMFLAHWNTFSFAKNWISSIQFKVKTEDVSKTIADIEAFWRANIDEKYPFEYEFLDK</sequence>
<evidence type="ECO:0000256" key="5">
    <source>
        <dbReference type="ARBA" id="ARBA00023136"/>
    </source>
</evidence>
<evidence type="ECO:0000313" key="9">
    <source>
        <dbReference type="EMBL" id="MFD2592886.1"/>
    </source>
</evidence>
<evidence type="ECO:0000256" key="3">
    <source>
        <dbReference type="ARBA" id="ARBA00022692"/>
    </source>
</evidence>
<keyword evidence="5 6" id="KW-0472">Membrane</keyword>
<feature type="transmembrane region" description="Helical" evidence="6">
    <location>
        <begin position="421"/>
        <end position="444"/>
    </location>
</feature>
<dbReference type="EMBL" id="JBHULX010000039">
    <property type="protein sequence ID" value="MFD2592886.1"/>
    <property type="molecule type" value="Genomic_DNA"/>
</dbReference>
<evidence type="ECO:0000259" key="7">
    <source>
        <dbReference type="Pfam" id="PF02687"/>
    </source>
</evidence>
<dbReference type="Pfam" id="PF12704">
    <property type="entry name" value="MacB_PCD"/>
    <property type="match status" value="2"/>
</dbReference>
<comment type="subcellular location">
    <subcellularLocation>
        <location evidence="1">Cell membrane</location>
        <topology evidence="1">Multi-pass membrane protein</topology>
    </subcellularLocation>
</comment>
<dbReference type="Proteomes" id="UP001597459">
    <property type="component" value="Unassembled WGS sequence"/>
</dbReference>
<dbReference type="PANTHER" id="PTHR30572:SF18">
    <property type="entry name" value="ABC-TYPE MACROLIDE FAMILY EXPORT SYSTEM PERMEASE COMPONENT 2"/>
    <property type="match status" value="1"/>
</dbReference>
<accession>A0ABW5NCB9</accession>
<reference evidence="10" key="1">
    <citation type="journal article" date="2019" name="Int. J. Syst. Evol. Microbiol.">
        <title>The Global Catalogue of Microorganisms (GCM) 10K type strain sequencing project: providing services to taxonomists for standard genome sequencing and annotation.</title>
        <authorList>
            <consortium name="The Broad Institute Genomics Platform"/>
            <consortium name="The Broad Institute Genome Sequencing Center for Infectious Disease"/>
            <person name="Wu L."/>
            <person name="Ma J."/>
        </authorList>
    </citation>
    <scope>NUCLEOTIDE SEQUENCE [LARGE SCALE GENOMIC DNA]</scope>
    <source>
        <strain evidence="10">KCTC 42423</strain>
    </source>
</reference>
<evidence type="ECO:0000256" key="2">
    <source>
        <dbReference type="ARBA" id="ARBA00022475"/>
    </source>
</evidence>
<comment type="caution">
    <text evidence="9">The sequence shown here is derived from an EMBL/GenBank/DDBJ whole genome shotgun (WGS) entry which is preliminary data.</text>
</comment>
<feature type="transmembrane region" description="Helical" evidence="6">
    <location>
        <begin position="282"/>
        <end position="304"/>
    </location>
</feature>
<keyword evidence="2" id="KW-1003">Cell membrane</keyword>
<evidence type="ECO:0000256" key="4">
    <source>
        <dbReference type="ARBA" id="ARBA00022989"/>
    </source>
</evidence>
<dbReference type="InterPro" id="IPR050250">
    <property type="entry name" value="Macrolide_Exporter_MacB"/>
</dbReference>
<keyword evidence="4 6" id="KW-1133">Transmembrane helix</keyword>
<name>A0ABW5NCB9_9FLAO</name>
<keyword evidence="3 6" id="KW-0812">Transmembrane</keyword>